<keyword evidence="3 6" id="KW-1133">Transmembrane helix</keyword>
<dbReference type="Gene3D" id="1.20.1250.20">
    <property type="entry name" value="MFS general substrate transporter like domains"/>
    <property type="match status" value="1"/>
</dbReference>
<evidence type="ECO:0008006" key="9">
    <source>
        <dbReference type="Google" id="ProtNLM"/>
    </source>
</evidence>
<feature type="transmembrane region" description="Helical" evidence="6">
    <location>
        <begin position="511"/>
        <end position="531"/>
    </location>
</feature>
<evidence type="ECO:0000256" key="5">
    <source>
        <dbReference type="SAM" id="MobiDB-lite"/>
    </source>
</evidence>
<dbReference type="Proteomes" id="UP000803884">
    <property type="component" value="Unassembled WGS sequence"/>
</dbReference>
<feature type="transmembrane region" description="Helical" evidence="6">
    <location>
        <begin position="368"/>
        <end position="394"/>
    </location>
</feature>
<dbReference type="AlphaFoldDB" id="A0AB34KQW6"/>
<feature type="transmembrane region" description="Helical" evidence="6">
    <location>
        <begin position="132"/>
        <end position="149"/>
    </location>
</feature>
<comment type="caution">
    <text evidence="7">The sequence shown here is derived from an EMBL/GenBank/DDBJ whole genome shotgun (WGS) entry which is preliminary data.</text>
</comment>
<dbReference type="PANTHER" id="PTHR23502">
    <property type="entry name" value="MAJOR FACILITATOR SUPERFAMILY"/>
    <property type="match status" value="1"/>
</dbReference>
<evidence type="ECO:0000256" key="1">
    <source>
        <dbReference type="ARBA" id="ARBA00004141"/>
    </source>
</evidence>
<organism evidence="7 8">
    <name type="scientific">Cladosporium halotolerans</name>
    <dbReference type="NCBI Taxonomy" id="1052096"/>
    <lineage>
        <taxon>Eukaryota</taxon>
        <taxon>Fungi</taxon>
        <taxon>Dikarya</taxon>
        <taxon>Ascomycota</taxon>
        <taxon>Pezizomycotina</taxon>
        <taxon>Dothideomycetes</taxon>
        <taxon>Dothideomycetidae</taxon>
        <taxon>Cladosporiales</taxon>
        <taxon>Cladosporiaceae</taxon>
        <taxon>Cladosporium</taxon>
    </lineage>
</organism>
<feature type="transmembrane region" description="Helical" evidence="6">
    <location>
        <begin position="323"/>
        <end position="348"/>
    </location>
</feature>
<feature type="transmembrane region" description="Helical" evidence="6">
    <location>
        <begin position="196"/>
        <end position="216"/>
    </location>
</feature>
<feature type="transmembrane region" description="Helical" evidence="6">
    <location>
        <begin position="222"/>
        <end position="240"/>
    </location>
</feature>
<evidence type="ECO:0000313" key="8">
    <source>
        <dbReference type="Proteomes" id="UP000803884"/>
    </source>
</evidence>
<reference evidence="7 8" key="1">
    <citation type="journal article" date="2020" name="Microbiol. Resour. Announc.">
        <title>Draft Genome Sequence of a Cladosporium Species Isolated from the Mesophotic Ascidian Didemnum maculosum.</title>
        <authorList>
            <person name="Gioti A."/>
            <person name="Siaperas R."/>
            <person name="Nikolaivits E."/>
            <person name="Le Goff G."/>
            <person name="Ouazzani J."/>
            <person name="Kotoulas G."/>
            <person name="Topakas E."/>
        </authorList>
    </citation>
    <scope>NUCLEOTIDE SEQUENCE [LARGE SCALE GENOMIC DNA]</scope>
    <source>
        <strain evidence="7 8">TM138-S3</strain>
    </source>
</reference>
<dbReference type="PANTHER" id="PTHR23502:SF30">
    <property type="entry name" value="TRANSPORTER, PUTATIVE (AFU_ORTHOLOGUE AFUA_8G04702)-RELATED"/>
    <property type="match status" value="1"/>
</dbReference>
<sequence>MSGAQHRDPDAIETLPPGTVRLIDEDGYEYSKHAAGNGQKDILLVPQPSEDPEDPLNWAFKRKILATACVVIYTIFIAIPSSAVYSIVTPIRKETSLSLADINNGTGIMFLLYGWGCIFWQAIALQYGKRPVYLFSIATNIVILATAPLCTNAGTYTANRILLGFFGSPVESLAEISITDIWFVHERPKYMAYYGWSLALTGKLAPMLAGFINVGMGWEWTLRWWAILLALTLVFCFFFMEETNYDRKHEPAAEQSDFPNTKTPEKPNMDAQASAADTNYKKTSPEDVRPVSSDDYESGEVQWPRKTFKDKLSLKDKKRPNRLLNIMLAPFKGFTYPSVVYAGFMYGANSLVWQGVQNATIGTVYTTMYGFSTAGVAAAYSGGVIGTFIGGYYCGKVGKMLTIRLARRNGGISEPEHALYLFIASMFLCPFSMILYGLGVTYHLHWMALVISQVAIAINAALCVGAALTYAISSYPELSGSMVTTCVLIRNTLSFAVNYGITPWLNASGYLRVYCIMAGIGLVWNGSLFVMTRYGRKLRERTAERYWSDVAKARAKGLGH</sequence>
<feature type="transmembrane region" description="Helical" evidence="6">
    <location>
        <begin position="64"/>
        <end position="88"/>
    </location>
</feature>
<evidence type="ECO:0000256" key="6">
    <source>
        <dbReference type="SAM" id="Phobius"/>
    </source>
</evidence>
<evidence type="ECO:0000256" key="4">
    <source>
        <dbReference type="ARBA" id="ARBA00023136"/>
    </source>
</evidence>
<dbReference type="EMBL" id="JAAQHG020000015">
    <property type="protein sequence ID" value="KAL1586181.1"/>
    <property type="molecule type" value="Genomic_DNA"/>
</dbReference>
<proteinExistence type="predicted"/>
<dbReference type="InterPro" id="IPR036259">
    <property type="entry name" value="MFS_trans_sf"/>
</dbReference>
<dbReference type="SUPFAM" id="SSF103473">
    <property type="entry name" value="MFS general substrate transporter"/>
    <property type="match status" value="1"/>
</dbReference>
<comment type="subcellular location">
    <subcellularLocation>
        <location evidence="1">Membrane</location>
        <topology evidence="1">Multi-pass membrane protein</topology>
    </subcellularLocation>
</comment>
<name>A0AB34KQW6_9PEZI</name>
<feature type="transmembrane region" description="Helical" evidence="6">
    <location>
        <begin position="161"/>
        <end position="184"/>
    </location>
</feature>
<dbReference type="Pfam" id="PF07690">
    <property type="entry name" value="MFS_1"/>
    <property type="match status" value="1"/>
</dbReference>
<gene>
    <name evidence="7" type="ORF">WHR41_05570</name>
</gene>
<keyword evidence="2 6" id="KW-0812">Transmembrane</keyword>
<dbReference type="InterPro" id="IPR011701">
    <property type="entry name" value="MFS"/>
</dbReference>
<feature type="transmembrane region" description="Helical" evidence="6">
    <location>
        <begin position="482"/>
        <end position="505"/>
    </location>
</feature>
<feature type="region of interest" description="Disordered" evidence="5">
    <location>
        <begin position="250"/>
        <end position="298"/>
    </location>
</feature>
<accession>A0AB34KQW6</accession>
<dbReference type="RefSeq" id="XP_069229286.1">
    <property type="nucleotide sequence ID" value="XM_069374175.1"/>
</dbReference>
<evidence type="ECO:0000256" key="2">
    <source>
        <dbReference type="ARBA" id="ARBA00022692"/>
    </source>
</evidence>
<dbReference type="GeneID" id="96007013"/>
<feature type="transmembrane region" description="Helical" evidence="6">
    <location>
        <begin position="108"/>
        <end position="125"/>
    </location>
</feature>
<dbReference type="GO" id="GO:0005886">
    <property type="term" value="C:plasma membrane"/>
    <property type="evidence" value="ECO:0007669"/>
    <property type="project" value="TreeGrafter"/>
</dbReference>
<keyword evidence="4 6" id="KW-0472">Membrane</keyword>
<feature type="transmembrane region" description="Helical" evidence="6">
    <location>
        <begin position="418"/>
        <end position="438"/>
    </location>
</feature>
<evidence type="ECO:0000313" key="7">
    <source>
        <dbReference type="EMBL" id="KAL1586181.1"/>
    </source>
</evidence>
<keyword evidence="8" id="KW-1185">Reference proteome</keyword>
<dbReference type="GO" id="GO:0022857">
    <property type="term" value="F:transmembrane transporter activity"/>
    <property type="evidence" value="ECO:0007669"/>
    <property type="project" value="InterPro"/>
</dbReference>
<feature type="compositionally biased region" description="Basic and acidic residues" evidence="5">
    <location>
        <begin position="279"/>
        <end position="289"/>
    </location>
</feature>
<protein>
    <recommendedName>
        <fullName evidence="9">Major facilitator superfamily transporter</fullName>
    </recommendedName>
</protein>
<evidence type="ECO:0000256" key="3">
    <source>
        <dbReference type="ARBA" id="ARBA00022989"/>
    </source>
</evidence>
<feature type="transmembrane region" description="Helical" evidence="6">
    <location>
        <begin position="444"/>
        <end position="470"/>
    </location>
</feature>